<evidence type="ECO:0000259" key="2">
    <source>
        <dbReference type="PROSITE" id="PS51725"/>
    </source>
</evidence>
<dbReference type="AlphaFoldDB" id="A0A433RX54"/>
<dbReference type="PANTHER" id="PTHR34474">
    <property type="entry name" value="SIGNAL TRANSDUCTION PROTEIN TRAP"/>
    <property type="match status" value="1"/>
</dbReference>
<dbReference type="InterPro" id="IPR050404">
    <property type="entry name" value="Heme-degrading_MO"/>
</dbReference>
<dbReference type="Proteomes" id="UP000288623">
    <property type="component" value="Unassembled WGS sequence"/>
</dbReference>
<keyword evidence="3" id="KW-0503">Monooxygenase</keyword>
<feature type="region of interest" description="Disordered" evidence="1">
    <location>
        <begin position="74"/>
        <end position="102"/>
    </location>
</feature>
<feature type="compositionally biased region" description="Basic and acidic residues" evidence="1">
    <location>
        <begin position="74"/>
        <end position="92"/>
    </location>
</feature>
<feature type="domain" description="ABM" evidence="2">
    <location>
        <begin position="2"/>
        <end position="95"/>
    </location>
</feature>
<dbReference type="Gene3D" id="3.30.70.100">
    <property type="match status" value="1"/>
</dbReference>
<dbReference type="OrthoDB" id="384737at2"/>
<dbReference type="PROSITE" id="PS51725">
    <property type="entry name" value="ABM"/>
    <property type="match status" value="1"/>
</dbReference>
<evidence type="ECO:0000256" key="1">
    <source>
        <dbReference type="SAM" id="MobiDB-lite"/>
    </source>
</evidence>
<dbReference type="PANTHER" id="PTHR34474:SF4">
    <property type="entry name" value="HEME OXYGENASE (STAPHYLOBILIN-PRODUCING) 1"/>
    <property type="match status" value="1"/>
</dbReference>
<protein>
    <submittedName>
        <fullName evidence="3">Heme-degrading monooxygenase IsdG</fullName>
        <ecNumber evidence="3">1.14.14.18</ecNumber>
    </submittedName>
</protein>
<proteinExistence type="predicted"/>
<keyword evidence="4" id="KW-1185">Reference proteome</keyword>
<dbReference type="InterPro" id="IPR011008">
    <property type="entry name" value="Dimeric_a/b-barrel"/>
</dbReference>
<dbReference type="GO" id="GO:0004392">
    <property type="term" value="F:heme oxygenase (decyclizing) activity"/>
    <property type="evidence" value="ECO:0007669"/>
    <property type="project" value="UniProtKB-EC"/>
</dbReference>
<dbReference type="EC" id="1.14.14.18" evidence="3"/>
<dbReference type="NCBIfam" id="NF009840">
    <property type="entry name" value="PRK13315.1"/>
    <property type="match status" value="1"/>
</dbReference>
<comment type="caution">
    <text evidence="3">The sequence shown here is derived from an EMBL/GenBank/DDBJ whole genome shotgun (WGS) entry which is preliminary data.</text>
</comment>
<reference evidence="3 4" key="1">
    <citation type="submission" date="2014-11" db="EMBL/GenBank/DDBJ databases">
        <title>Genome sequence and analysis of novel Kurthia sp.</title>
        <authorList>
            <person name="Lawson J.N."/>
            <person name="Gonzalez J.E."/>
            <person name="Rinauldi L."/>
            <person name="Xuan Z."/>
            <person name="Firman A."/>
            <person name="Shaddox L."/>
            <person name="Trudeau A."/>
            <person name="Shah S."/>
            <person name="Reiman D."/>
        </authorList>
    </citation>
    <scope>NUCLEOTIDE SEQUENCE [LARGE SCALE GENOMIC DNA]</scope>
    <source>
        <strain evidence="3 4">3B1D</strain>
    </source>
</reference>
<gene>
    <name evidence="3" type="ORF">QI30_03415</name>
</gene>
<evidence type="ECO:0000313" key="3">
    <source>
        <dbReference type="EMBL" id="RUS57847.1"/>
    </source>
</evidence>
<keyword evidence="3" id="KW-0560">Oxidoreductase</keyword>
<sequence length="115" mass="12887">MFIVTNRIQVKKGFAEKMAPRFTANEGLKDFKGFVKTEVAVARDFEDYDEMSVNMFWESLEDFKVWRESDAFKAAHKRPEPKEGEAAPKHGGPEAGSPMLGSQIVISEIVSSTEA</sequence>
<name>A0A433RX54_9BACL</name>
<evidence type="ECO:0000313" key="4">
    <source>
        <dbReference type="Proteomes" id="UP000288623"/>
    </source>
</evidence>
<organism evidence="3 4">
    <name type="scientific">Candidatus Kurthia intestinigallinarum</name>
    <dbReference type="NCBI Taxonomy" id="1562256"/>
    <lineage>
        <taxon>Bacteria</taxon>
        <taxon>Bacillati</taxon>
        <taxon>Bacillota</taxon>
        <taxon>Bacilli</taxon>
        <taxon>Bacillales</taxon>
        <taxon>Caryophanaceae</taxon>
        <taxon>Kurthia</taxon>
    </lineage>
</organism>
<dbReference type="RefSeq" id="WP_126989557.1">
    <property type="nucleotide sequence ID" value="NZ_JTFC01000010.1"/>
</dbReference>
<dbReference type="Pfam" id="PF03992">
    <property type="entry name" value="ABM"/>
    <property type="match status" value="1"/>
</dbReference>
<accession>A0A433RX54</accession>
<dbReference type="InterPro" id="IPR007138">
    <property type="entry name" value="ABM_dom"/>
</dbReference>
<dbReference type="SUPFAM" id="SSF54909">
    <property type="entry name" value="Dimeric alpha+beta barrel"/>
    <property type="match status" value="1"/>
</dbReference>
<dbReference type="EMBL" id="JTFC01000010">
    <property type="protein sequence ID" value="RUS57847.1"/>
    <property type="molecule type" value="Genomic_DNA"/>
</dbReference>